<comment type="caution">
    <text evidence="2">The sequence shown here is derived from an EMBL/GenBank/DDBJ whole genome shotgun (WGS) entry which is preliminary data.</text>
</comment>
<dbReference type="EMBL" id="JBHTNU010000018">
    <property type="protein sequence ID" value="MFD1428153.1"/>
    <property type="molecule type" value="Genomic_DNA"/>
</dbReference>
<reference evidence="3" key="1">
    <citation type="journal article" date="2019" name="Int. J. Syst. Evol. Microbiol.">
        <title>The Global Catalogue of Microorganisms (GCM) 10K type strain sequencing project: providing services to taxonomists for standard genome sequencing and annotation.</title>
        <authorList>
            <consortium name="The Broad Institute Genomics Platform"/>
            <consortium name="The Broad Institute Genome Sequencing Center for Infectious Disease"/>
            <person name="Wu L."/>
            <person name="Ma J."/>
        </authorList>
    </citation>
    <scope>NUCLEOTIDE SEQUENCE [LARGE SCALE GENOMIC DNA]</scope>
    <source>
        <strain evidence="3">S1</strain>
    </source>
</reference>
<feature type="domain" description="N-acetyltransferase" evidence="1">
    <location>
        <begin position="36"/>
        <end position="172"/>
    </location>
</feature>
<keyword evidence="2" id="KW-0808">Transferase</keyword>
<gene>
    <name evidence="2" type="ORF">ACFQ4Y_14690</name>
</gene>
<dbReference type="Proteomes" id="UP001597282">
    <property type="component" value="Unassembled WGS sequence"/>
</dbReference>
<dbReference type="SUPFAM" id="SSF55729">
    <property type="entry name" value="Acyl-CoA N-acyltransferases (Nat)"/>
    <property type="match status" value="1"/>
</dbReference>
<name>A0ABW4CE26_9BACL</name>
<sequence>MSFLHLTLTLDPLPPELNNRLSSPRTLPGVRFFRLVEVPDDEACRQRLYPLVREGVLDDPGHQGGFESYDEFCERIYSRSYRDHAATQFLAASEEEWVGLCSLTLKEDKTARAGLTVVKQSGRGQGIATELKRRSILTCLNHGVRRVTTRVHETNVPMLTINRHLGFTEETG</sequence>
<dbReference type="InterPro" id="IPR000182">
    <property type="entry name" value="GNAT_dom"/>
</dbReference>
<dbReference type="Gene3D" id="3.40.630.30">
    <property type="match status" value="1"/>
</dbReference>
<dbReference type="GO" id="GO:0016746">
    <property type="term" value="F:acyltransferase activity"/>
    <property type="evidence" value="ECO:0007669"/>
    <property type="project" value="UniProtKB-KW"/>
</dbReference>
<dbReference type="EC" id="2.3.-.-" evidence="2"/>
<evidence type="ECO:0000259" key="1">
    <source>
        <dbReference type="PROSITE" id="PS51186"/>
    </source>
</evidence>
<dbReference type="CDD" id="cd04301">
    <property type="entry name" value="NAT_SF"/>
    <property type="match status" value="1"/>
</dbReference>
<evidence type="ECO:0000313" key="2">
    <source>
        <dbReference type="EMBL" id="MFD1428153.1"/>
    </source>
</evidence>
<proteinExistence type="predicted"/>
<keyword evidence="3" id="KW-1185">Reference proteome</keyword>
<organism evidence="2 3">
    <name type="scientific">Kroppenstedtia sanguinis</name>
    <dbReference type="NCBI Taxonomy" id="1380684"/>
    <lineage>
        <taxon>Bacteria</taxon>
        <taxon>Bacillati</taxon>
        <taxon>Bacillota</taxon>
        <taxon>Bacilli</taxon>
        <taxon>Bacillales</taxon>
        <taxon>Thermoactinomycetaceae</taxon>
        <taxon>Kroppenstedtia</taxon>
    </lineage>
</organism>
<evidence type="ECO:0000313" key="3">
    <source>
        <dbReference type="Proteomes" id="UP001597282"/>
    </source>
</evidence>
<dbReference type="Pfam" id="PF00583">
    <property type="entry name" value="Acetyltransf_1"/>
    <property type="match status" value="1"/>
</dbReference>
<protein>
    <submittedName>
        <fullName evidence="2">GNAT family N-acetyltransferase</fullName>
        <ecNumber evidence="2">2.3.-.-</ecNumber>
    </submittedName>
</protein>
<accession>A0ABW4CE26</accession>
<keyword evidence="2" id="KW-0012">Acyltransferase</keyword>
<dbReference type="PROSITE" id="PS51186">
    <property type="entry name" value="GNAT"/>
    <property type="match status" value="1"/>
</dbReference>
<dbReference type="RefSeq" id="WP_380166791.1">
    <property type="nucleotide sequence ID" value="NZ_JBHTNU010000018.1"/>
</dbReference>
<dbReference type="InterPro" id="IPR016181">
    <property type="entry name" value="Acyl_CoA_acyltransferase"/>
</dbReference>